<feature type="domain" description="Histidine kinase" evidence="10">
    <location>
        <begin position="786"/>
        <end position="1013"/>
    </location>
</feature>
<dbReference type="SUPFAM" id="SSF55874">
    <property type="entry name" value="ATPase domain of HSP90 chaperone/DNA topoisomerase II/histidine kinase"/>
    <property type="match status" value="1"/>
</dbReference>
<dbReference type="Pfam" id="PF02518">
    <property type="entry name" value="HATPase_c"/>
    <property type="match status" value="1"/>
</dbReference>
<keyword evidence="5" id="KW-0808">Transferase</keyword>
<evidence type="ECO:0000256" key="1">
    <source>
        <dbReference type="ARBA" id="ARBA00000085"/>
    </source>
</evidence>
<dbReference type="InterPro" id="IPR036097">
    <property type="entry name" value="HisK_dim/P_sf"/>
</dbReference>
<dbReference type="PANTHER" id="PTHR43047:SF64">
    <property type="entry name" value="HISTIDINE KINASE CONTAINING CHEY-HOMOLOGOUS RECEIVER DOMAIN AND PAS DOMAIN-RELATED"/>
    <property type="match status" value="1"/>
</dbReference>
<evidence type="ECO:0000259" key="10">
    <source>
        <dbReference type="PROSITE" id="PS50109"/>
    </source>
</evidence>
<dbReference type="CDD" id="cd00130">
    <property type="entry name" value="PAS"/>
    <property type="match status" value="1"/>
</dbReference>
<evidence type="ECO:0000259" key="11">
    <source>
        <dbReference type="PROSITE" id="PS50110"/>
    </source>
</evidence>
<accession>A0ABR7H6T4</accession>
<dbReference type="SUPFAM" id="SSF47384">
    <property type="entry name" value="Homodimeric domain of signal transducing histidine kinase"/>
    <property type="match status" value="1"/>
</dbReference>
<comment type="catalytic activity">
    <reaction evidence="1">
        <text>ATP + protein L-histidine = ADP + protein N-phospho-L-histidine.</text>
        <dbReference type="EC" id="2.7.13.3"/>
    </reaction>
</comment>
<evidence type="ECO:0000256" key="4">
    <source>
        <dbReference type="ARBA" id="ARBA00022553"/>
    </source>
</evidence>
<dbReference type="SMART" id="SM00448">
    <property type="entry name" value="REC"/>
    <property type="match status" value="1"/>
</dbReference>
<keyword evidence="7" id="KW-0902">Two-component regulatory system</keyword>
<dbReference type="RefSeq" id="WP_187022017.1">
    <property type="nucleotide sequence ID" value="NZ_JACOPB010000005.1"/>
</dbReference>
<dbReference type="SUPFAM" id="SSF55785">
    <property type="entry name" value="PYP-like sensor domain (PAS domain)"/>
    <property type="match status" value="1"/>
</dbReference>
<dbReference type="InterPro" id="IPR011006">
    <property type="entry name" value="CheY-like_superfamily"/>
</dbReference>
<dbReference type="Pfam" id="PF08447">
    <property type="entry name" value="PAS_3"/>
    <property type="match status" value="1"/>
</dbReference>
<dbReference type="InterPro" id="IPR004358">
    <property type="entry name" value="Sig_transdc_His_kin-like_C"/>
</dbReference>
<dbReference type="CDD" id="cd00082">
    <property type="entry name" value="HisKA"/>
    <property type="match status" value="1"/>
</dbReference>
<proteinExistence type="predicted"/>
<evidence type="ECO:0000256" key="8">
    <source>
        <dbReference type="ARBA" id="ARBA00024867"/>
    </source>
</evidence>
<feature type="modified residue" description="4-aspartylphosphate" evidence="9">
    <location>
        <position position="1103"/>
    </location>
</feature>
<dbReference type="InterPro" id="IPR000014">
    <property type="entry name" value="PAS"/>
</dbReference>
<dbReference type="CDD" id="cd17546">
    <property type="entry name" value="REC_hyHK_CKI1_RcsC-like"/>
    <property type="match status" value="1"/>
</dbReference>
<evidence type="ECO:0000256" key="2">
    <source>
        <dbReference type="ARBA" id="ARBA00012438"/>
    </source>
</evidence>
<dbReference type="PROSITE" id="PS50110">
    <property type="entry name" value="RESPONSE_REGULATORY"/>
    <property type="match status" value="1"/>
</dbReference>
<organism evidence="12 13">
    <name type="scientific">Hungatella hominis</name>
    <dbReference type="NCBI Taxonomy" id="2763050"/>
    <lineage>
        <taxon>Bacteria</taxon>
        <taxon>Bacillati</taxon>
        <taxon>Bacillota</taxon>
        <taxon>Clostridia</taxon>
        <taxon>Lachnospirales</taxon>
        <taxon>Lachnospiraceae</taxon>
        <taxon>Hungatella</taxon>
    </lineage>
</organism>
<sequence length="1192" mass="134309">MREDSLSMNQPAPPEPERTSCVEEMMQDVFDAVQGGLSVYHVAGKQFVPSFFPDVLGLICDWDRDRVMEAVSAAYDSGKLLDLSCRIRQKNGDSVWIRLNGRRAAGKDKFCIVYTVMSAENRLLQQIADETADGIYVIDRETYELLYANESGRFRGEERGRVGRTCYAALYGRTSPCEFCTLTSHEPDGTSHIMETGETGRFYSTHFREIDWNGRTAIVKYVRDVTEEVTNRRERERLEQYFQTVLKHLPGGIVVVHYEKDGTLKPEFISEGFADMTDMTLEDAWQLYETDALAGVHPDDRVRVNAQMEAYVGGNDRNGEIVYRLKKGSGGYVWIKNSLTMNRDSEEKRIYSVLRDMTGELEEKELIRKQYKDVILQHYHTQDSNALIVGHCNITQNRILEIIDYTGVNPLKLFGSVREEFFTGIGTLIVDEEERRKFYGIYLNEPSLAAFRRKDFEQCMECFVQIPGEATGRYVQIMMTLVDTPDSSDVTGILAITDITDQTINDRILHRLTTASYDFVVDINLTADYYRVLTQSDSILCVPPPQGSYLEWTSWVQNSGVMAPRDRERYKHNMNPEYVIKKLQSGPYSFTFSLVDQDGDIRTKSITLSPVDLRLGRICLTRTDITDSVREQQGMLRLIAYTFELAGFINLASRSLTMYTRATVLENLPPVYSECYEEAILGFIDQCITEENEAEVRARFRIHTILEGLREKPDGYDFLLSYHTDEGERYKQITVMWSDVNHSTVGLVRADVTDTLTAERKSKKALEDALALAEEANRAKSDFLSTMSHDIRTPMNAVMGMTALAIAHLGDRERVADCLQKISISSRHLLSLINDILDMNKIERSQITLNRMKISLNELLAQMSAMMAPQARVAGLQFAVHMEEVRHKYFYGDSLRLNQILINILGNAVKYTPVGGSVEFRLTEISPVEPLANEAGRARYLFTISDTGVGMSETFLACMFEPFMRNESTERIEGTGLGLSITKGLIDLMGGRIQAESQVGRGSCFKIELEFDCLDAEDEAAAAEAERKTEPEAAGWNAFSPADGDTFAGCLFLVAEDNAINAEILCELLAMSGARTVVTTDGKQAVRAFMESEPYTYSAVLMDVQMPGMNGYDATRAIRSMEREDAAAIPIIAMTANAFAEDIQAAAAAGMNAHVAKPVDMAVLRETLLRTLKKKTVWEAEDSDRESKDRFI</sequence>
<feature type="domain" description="Response regulatory" evidence="11">
    <location>
        <begin position="1051"/>
        <end position="1172"/>
    </location>
</feature>
<dbReference type="Gene3D" id="1.10.287.130">
    <property type="match status" value="1"/>
</dbReference>
<dbReference type="EC" id="2.7.13.3" evidence="2"/>
<gene>
    <name evidence="12" type="ORF">H8S75_13145</name>
</gene>
<dbReference type="Gene3D" id="3.30.565.10">
    <property type="entry name" value="Histidine kinase-like ATPase, C-terminal domain"/>
    <property type="match status" value="1"/>
</dbReference>
<dbReference type="Gene3D" id="3.30.450.20">
    <property type="entry name" value="PAS domain"/>
    <property type="match status" value="1"/>
</dbReference>
<dbReference type="EMBL" id="JACOPB010000005">
    <property type="protein sequence ID" value="MBC5708899.1"/>
    <property type="molecule type" value="Genomic_DNA"/>
</dbReference>
<keyword evidence="13" id="KW-1185">Reference proteome</keyword>
<comment type="function">
    <text evidence="8">May play the central regulatory role in sporulation. It may be an element of the effector pathway responsible for the activation of sporulation genes in response to nutritional stress. Spo0A may act in concert with spo0H (a sigma factor) to control the expression of some genes that are critical to the sporulation process.</text>
</comment>
<evidence type="ECO:0000313" key="13">
    <source>
        <dbReference type="Proteomes" id="UP000634672"/>
    </source>
</evidence>
<dbReference type="InterPro" id="IPR013655">
    <property type="entry name" value="PAS_fold_3"/>
</dbReference>
<evidence type="ECO:0000256" key="9">
    <source>
        <dbReference type="PROSITE-ProRule" id="PRU00169"/>
    </source>
</evidence>
<dbReference type="InterPro" id="IPR036890">
    <property type="entry name" value="HATPase_C_sf"/>
</dbReference>
<dbReference type="InterPro" id="IPR003594">
    <property type="entry name" value="HATPase_dom"/>
</dbReference>
<comment type="caution">
    <text evidence="12">The sequence shown here is derived from an EMBL/GenBank/DDBJ whole genome shotgun (WGS) entry which is preliminary data.</text>
</comment>
<evidence type="ECO:0000256" key="3">
    <source>
        <dbReference type="ARBA" id="ARBA00018672"/>
    </source>
</evidence>
<dbReference type="SMART" id="SM00387">
    <property type="entry name" value="HATPase_c"/>
    <property type="match status" value="1"/>
</dbReference>
<dbReference type="SMART" id="SM00388">
    <property type="entry name" value="HisKA"/>
    <property type="match status" value="1"/>
</dbReference>
<evidence type="ECO:0000256" key="5">
    <source>
        <dbReference type="ARBA" id="ARBA00022679"/>
    </source>
</evidence>
<name>A0ABR7H6T4_9FIRM</name>
<dbReference type="Pfam" id="PF00512">
    <property type="entry name" value="HisKA"/>
    <property type="match status" value="1"/>
</dbReference>
<dbReference type="PANTHER" id="PTHR43047">
    <property type="entry name" value="TWO-COMPONENT HISTIDINE PROTEIN KINASE"/>
    <property type="match status" value="1"/>
</dbReference>
<dbReference type="InterPro" id="IPR035965">
    <property type="entry name" value="PAS-like_dom_sf"/>
</dbReference>
<dbReference type="InterPro" id="IPR003661">
    <property type="entry name" value="HisK_dim/P_dom"/>
</dbReference>
<keyword evidence="6" id="KW-0418">Kinase</keyword>
<dbReference type="SUPFAM" id="SSF52172">
    <property type="entry name" value="CheY-like"/>
    <property type="match status" value="1"/>
</dbReference>
<evidence type="ECO:0000313" key="12">
    <source>
        <dbReference type="EMBL" id="MBC5708899.1"/>
    </source>
</evidence>
<dbReference type="Pfam" id="PF00072">
    <property type="entry name" value="Response_reg"/>
    <property type="match status" value="1"/>
</dbReference>
<dbReference type="InterPro" id="IPR005467">
    <property type="entry name" value="His_kinase_dom"/>
</dbReference>
<dbReference type="InterPro" id="IPR001789">
    <property type="entry name" value="Sig_transdc_resp-reg_receiver"/>
</dbReference>
<protein>
    <recommendedName>
        <fullName evidence="3">Stage 0 sporulation protein A homolog</fullName>
        <ecNumber evidence="2">2.7.13.3</ecNumber>
    </recommendedName>
</protein>
<evidence type="ECO:0000256" key="6">
    <source>
        <dbReference type="ARBA" id="ARBA00022777"/>
    </source>
</evidence>
<keyword evidence="4 9" id="KW-0597">Phosphoprotein</keyword>
<evidence type="ECO:0000256" key="7">
    <source>
        <dbReference type="ARBA" id="ARBA00023012"/>
    </source>
</evidence>
<dbReference type="Gene3D" id="3.40.50.2300">
    <property type="match status" value="1"/>
</dbReference>
<reference evidence="12 13" key="1">
    <citation type="submission" date="2020-08" db="EMBL/GenBank/DDBJ databases">
        <title>Genome public.</title>
        <authorList>
            <person name="Liu C."/>
            <person name="Sun Q."/>
        </authorList>
    </citation>
    <scope>NUCLEOTIDE SEQUENCE [LARGE SCALE GENOMIC DNA]</scope>
    <source>
        <strain evidence="12 13">NSJ-66</strain>
    </source>
</reference>
<dbReference type="PROSITE" id="PS50109">
    <property type="entry name" value="HIS_KIN"/>
    <property type="match status" value="1"/>
</dbReference>
<dbReference type="PRINTS" id="PR00344">
    <property type="entry name" value="BCTRLSENSOR"/>
</dbReference>
<dbReference type="Proteomes" id="UP000634672">
    <property type="component" value="Unassembled WGS sequence"/>
</dbReference>